<dbReference type="EMBL" id="KQ474073">
    <property type="protein sequence ID" value="KPV78152.1"/>
    <property type="molecule type" value="Genomic_DNA"/>
</dbReference>
<dbReference type="InterPro" id="IPR037590">
    <property type="entry name" value="WDR24"/>
</dbReference>
<protein>
    <submittedName>
        <fullName evidence="8">Uncharacterized protein</fullName>
    </submittedName>
</protein>
<feature type="region of interest" description="Disordered" evidence="7">
    <location>
        <begin position="521"/>
        <end position="540"/>
    </location>
</feature>
<dbReference type="InterPro" id="IPR015943">
    <property type="entry name" value="WD40/YVTN_repeat-like_dom_sf"/>
</dbReference>
<feature type="region of interest" description="Disordered" evidence="7">
    <location>
        <begin position="287"/>
        <end position="309"/>
    </location>
</feature>
<dbReference type="GO" id="GO:0061700">
    <property type="term" value="C:GATOR2 complex"/>
    <property type="evidence" value="ECO:0007669"/>
    <property type="project" value="TreeGrafter"/>
</dbReference>
<keyword evidence="5" id="KW-0862">Zinc</keyword>
<feature type="region of interest" description="Disordered" evidence="7">
    <location>
        <begin position="984"/>
        <end position="1111"/>
    </location>
</feature>
<dbReference type="InterPro" id="IPR001680">
    <property type="entry name" value="WD40_rpt"/>
</dbReference>
<reference evidence="8 9" key="1">
    <citation type="journal article" date="2015" name="Front. Microbiol.">
        <title>Genome sequence of the plant growth promoting endophytic yeast Rhodotorula graminis WP1.</title>
        <authorList>
            <person name="Firrincieli A."/>
            <person name="Otillar R."/>
            <person name="Salamov A."/>
            <person name="Schmutz J."/>
            <person name="Khan Z."/>
            <person name="Redman R.S."/>
            <person name="Fleck N.D."/>
            <person name="Lindquist E."/>
            <person name="Grigoriev I.V."/>
            <person name="Doty S.L."/>
        </authorList>
    </citation>
    <scope>NUCLEOTIDE SEQUENCE [LARGE SCALE GENOMIC DNA]</scope>
    <source>
        <strain evidence="8 9">WP1</strain>
    </source>
</reference>
<gene>
    <name evidence="8" type="ORF">RHOBADRAFT_50658</name>
</gene>
<dbReference type="Gene3D" id="2.130.10.10">
    <property type="entry name" value="YVTN repeat-like/Quinoprotein amine dehydrogenase"/>
    <property type="match status" value="1"/>
</dbReference>
<dbReference type="GO" id="GO:0016239">
    <property type="term" value="P:positive regulation of macroautophagy"/>
    <property type="evidence" value="ECO:0007669"/>
    <property type="project" value="TreeGrafter"/>
</dbReference>
<dbReference type="PROSITE" id="PS50082">
    <property type="entry name" value="WD_REPEATS_2"/>
    <property type="match status" value="2"/>
</dbReference>
<feature type="compositionally biased region" description="Polar residues" evidence="7">
    <location>
        <begin position="987"/>
        <end position="1001"/>
    </location>
</feature>
<dbReference type="SMART" id="SM00320">
    <property type="entry name" value="WD40"/>
    <property type="match status" value="5"/>
</dbReference>
<feature type="compositionally biased region" description="Low complexity" evidence="7">
    <location>
        <begin position="879"/>
        <end position="894"/>
    </location>
</feature>
<feature type="compositionally biased region" description="Low complexity" evidence="7">
    <location>
        <begin position="185"/>
        <end position="195"/>
    </location>
</feature>
<feature type="compositionally biased region" description="Polar residues" evidence="7">
    <location>
        <begin position="211"/>
        <end position="227"/>
    </location>
</feature>
<evidence type="ECO:0000313" key="8">
    <source>
        <dbReference type="EMBL" id="KPV78152.1"/>
    </source>
</evidence>
<keyword evidence="2" id="KW-0479">Metal-binding</keyword>
<dbReference type="GeneID" id="28975881"/>
<dbReference type="InterPro" id="IPR036322">
    <property type="entry name" value="WD40_repeat_dom_sf"/>
</dbReference>
<evidence type="ECO:0000256" key="1">
    <source>
        <dbReference type="ARBA" id="ARBA00022574"/>
    </source>
</evidence>
<accession>A0A194SC23</accession>
<keyword evidence="4" id="KW-0863">Zinc-finger</keyword>
<evidence type="ECO:0000256" key="2">
    <source>
        <dbReference type="ARBA" id="ARBA00022723"/>
    </source>
</evidence>
<dbReference type="InterPro" id="IPR019775">
    <property type="entry name" value="WD40_repeat_CS"/>
</dbReference>
<dbReference type="OMA" id="RRVLWRP"/>
<feature type="region of interest" description="Disordered" evidence="7">
    <location>
        <begin position="143"/>
        <end position="268"/>
    </location>
</feature>
<keyword evidence="3" id="KW-0677">Repeat</keyword>
<dbReference type="RefSeq" id="XP_018274201.1">
    <property type="nucleotide sequence ID" value="XM_018415433.1"/>
</dbReference>
<dbReference type="SUPFAM" id="SSF50978">
    <property type="entry name" value="WD40 repeat-like"/>
    <property type="match status" value="1"/>
</dbReference>
<dbReference type="PROSITE" id="PS50294">
    <property type="entry name" value="WD_REPEATS_REGION"/>
    <property type="match status" value="1"/>
</dbReference>
<sequence>MPSTAEPALSGTAAAAGASVGPPRADRRRYGSASGRSWYARDSSESRSRERSLNRSDSRSSASVLGGGGGGGGASVLEARGGVDSPGNMSFRAGSGYWGAESLPPNASQSAFSAYSGNPNDSHFFPAGASGFSFEGSPASGGGIWDSSYRSSTTGSPSLFDDHRTPSFVLRQATAELSPLNPRTSSSDGSGPSSGSQGGPHPVQLWDLPQAASSRTYGPSLVRTSSPVGGGRKPKEASRRLRFPVATPARDKGLVGLAKPPRGSAEHDGRVAVAGKACLKLLAVPHGARTSRSASATPLPTPSTSASYRASSIAYRRSRSRGSPAPIRDGSVGRIDEEMVDEEREDVREVMDVRLGSRLGPAYLFSDVRWGYGATSNKLATSFTNGAVVLWDLAKEGGSRVEQLKYEHDRAVNRVVFGGQTGNWLMSGGQDGQMKLWDIREARPANMVLKASSPVRHLSFSPSASQPFTLLAACASGTLIRYDVRYISKQNGGATDRVAGHLGACLAMDWRDGFSCERNPAGGGGSIGPGSSVETAGGGREGGWVVTGGVDRTIKIWDFSLSTLSTKPVRTLYTSQPVSAVAWHPTRATELVSCPMPSLGLGGAAGEGSASSLGDEPPTTPVTAGDSTAAAAAFVKGERGGGQGRFVDGNAWKNEIEVWDVRRPYFPKVSIKVEAPTAALLWNDDETVWSTSKASPTFSQHDVAADSYSLLDSIDRPTAAWNVEGDLAFIDDARKLNDVPFERPSRDMPPVDAPAFRPDAFVNTVANLDPDFSPDAFAYLANNLKVTGKIGDVCAHNAQVSHLVGRADASQVWMTIRAWFDDDDCFFPPDSPPPTPSPPVHEQRRSSYVALPSAHWPTSPHSTTAAEPSRRRVASAQRSGRPSFSSVFGSRPSSADATPRLTSNSSSSGRAEASTTANGSALTVFTEEATASETEPSDAHSEDYPELNTTSSDSEHELVARARKNNLLNPTRLAASLGALREKAKDGNQSLVLSRSSTIESQAIDDDESATRPSRPTSRHASRRNSSSSSSGSDLDDGDGGGANDSTRRSRSARIASMHASLVATRSRRPSSGAGARPSVERRPLRSRESTLGRSGSRHPSAEGVDPARRASLPLASRVGRIGSLDGSAGSVPVRRASRGGPAVGPATARELQREAGARHAADARDIVKKQLQATLLEYADRGDAQLCATVCCVLRDKDLEVEPLWTARVIKTYIDLLRRLRLHVPAAQVNKYCGVESLQALTQNTVVIHVACGSCGKAVDQPPFGHCSRCSSQVTKCCVCHLAVRSLYVLCAACGHGAHASCLESLAQSISNGLTSSGPHTPHDASYPSTPGIATPLRSWLWGEEPDDGTSPLAGDEPAAFARHLRDLVSSCPAACGCRSCSLMAGIF</sequence>
<feature type="compositionally biased region" description="Low complexity" evidence="7">
    <location>
        <begin position="1"/>
        <end position="23"/>
    </location>
</feature>
<dbReference type="GO" id="GO:0008270">
    <property type="term" value="F:zinc ion binding"/>
    <property type="evidence" value="ECO:0007669"/>
    <property type="project" value="UniProtKB-KW"/>
</dbReference>
<feature type="region of interest" description="Disordered" evidence="7">
    <location>
        <begin position="603"/>
        <end position="626"/>
    </location>
</feature>
<evidence type="ECO:0000256" key="4">
    <source>
        <dbReference type="ARBA" id="ARBA00022771"/>
    </source>
</evidence>
<feature type="region of interest" description="Disordered" evidence="7">
    <location>
        <begin position="827"/>
        <end position="954"/>
    </location>
</feature>
<name>A0A194SC23_RHOGW</name>
<feature type="compositionally biased region" description="Gly residues" evidence="7">
    <location>
        <begin position="65"/>
        <end position="74"/>
    </location>
</feature>
<feature type="compositionally biased region" description="Basic and acidic residues" evidence="7">
    <location>
        <begin position="42"/>
        <end position="58"/>
    </location>
</feature>
<organism evidence="8 9">
    <name type="scientific">Rhodotorula graminis (strain WP1)</name>
    <dbReference type="NCBI Taxonomy" id="578459"/>
    <lineage>
        <taxon>Eukaryota</taxon>
        <taxon>Fungi</taxon>
        <taxon>Dikarya</taxon>
        <taxon>Basidiomycota</taxon>
        <taxon>Pucciniomycotina</taxon>
        <taxon>Microbotryomycetes</taxon>
        <taxon>Sporidiobolales</taxon>
        <taxon>Sporidiobolaceae</taxon>
        <taxon>Rhodotorula</taxon>
    </lineage>
</organism>
<feature type="region of interest" description="Disordered" evidence="7">
    <location>
        <begin position="1"/>
        <end position="103"/>
    </location>
</feature>
<feature type="repeat" description="WD" evidence="6">
    <location>
        <begin position="405"/>
        <end position="447"/>
    </location>
</feature>
<dbReference type="PANTHER" id="PTHR46200">
    <property type="entry name" value="GATOR COMPLEX PROTEIN WDR24"/>
    <property type="match status" value="1"/>
</dbReference>
<dbReference type="PANTHER" id="PTHR46200:SF1">
    <property type="entry name" value="GATOR COMPLEX PROTEIN WDR24"/>
    <property type="match status" value="1"/>
</dbReference>
<proteinExistence type="predicted"/>
<dbReference type="GO" id="GO:0005829">
    <property type="term" value="C:cytosol"/>
    <property type="evidence" value="ECO:0007669"/>
    <property type="project" value="TreeGrafter"/>
</dbReference>
<evidence type="ECO:0000256" key="5">
    <source>
        <dbReference type="ARBA" id="ARBA00022833"/>
    </source>
</evidence>
<dbReference type="Proteomes" id="UP000053890">
    <property type="component" value="Unassembled WGS sequence"/>
</dbReference>
<evidence type="ECO:0000256" key="6">
    <source>
        <dbReference type="PROSITE-ProRule" id="PRU00221"/>
    </source>
</evidence>
<dbReference type="Pfam" id="PF00400">
    <property type="entry name" value="WD40"/>
    <property type="match status" value="2"/>
</dbReference>
<dbReference type="STRING" id="578459.A0A194SC23"/>
<dbReference type="GO" id="GO:0005774">
    <property type="term" value="C:vacuolar membrane"/>
    <property type="evidence" value="ECO:0007669"/>
    <property type="project" value="TreeGrafter"/>
</dbReference>
<dbReference type="OrthoDB" id="60955at2759"/>
<keyword evidence="9" id="KW-1185">Reference proteome</keyword>
<evidence type="ECO:0000256" key="3">
    <source>
        <dbReference type="ARBA" id="ARBA00022737"/>
    </source>
</evidence>
<keyword evidence="1 6" id="KW-0853">WD repeat</keyword>
<dbReference type="PROSITE" id="PS00678">
    <property type="entry name" value="WD_REPEATS_1"/>
    <property type="match status" value="2"/>
</dbReference>
<feature type="compositionally biased region" description="Pro residues" evidence="7">
    <location>
        <begin position="829"/>
        <end position="839"/>
    </location>
</feature>
<feature type="compositionally biased region" description="Low complexity" evidence="7">
    <location>
        <begin position="1024"/>
        <end position="1033"/>
    </location>
</feature>
<feature type="compositionally biased region" description="Low complexity" evidence="7">
    <location>
        <begin position="147"/>
        <end position="158"/>
    </location>
</feature>
<feature type="repeat" description="WD" evidence="6">
    <location>
        <begin position="545"/>
        <end position="567"/>
    </location>
</feature>
<evidence type="ECO:0000256" key="7">
    <source>
        <dbReference type="SAM" id="MobiDB-lite"/>
    </source>
</evidence>
<evidence type="ECO:0000313" key="9">
    <source>
        <dbReference type="Proteomes" id="UP000053890"/>
    </source>
</evidence>
<feature type="compositionally biased region" description="Low complexity" evidence="7">
    <location>
        <begin position="902"/>
        <end position="917"/>
    </location>
</feature>
<feature type="compositionally biased region" description="Basic and acidic residues" evidence="7">
    <location>
        <begin position="1079"/>
        <end position="1091"/>
    </location>
</feature>
<feature type="region of interest" description="Disordered" evidence="7">
    <location>
        <begin position="1127"/>
        <end position="1146"/>
    </location>
</feature>
<dbReference type="GO" id="GO:1904263">
    <property type="term" value="P:positive regulation of TORC1 signaling"/>
    <property type="evidence" value="ECO:0007669"/>
    <property type="project" value="TreeGrafter"/>
</dbReference>